<reference evidence="2 3" key="1">
    <citation type="submission" date="2021-08" db="EMBL/GenBank/DDBJ databases">
        <title>Lysobacter sp. strain CJ11 Genome sequencing and assembly.</title>
        <authorList>
            <person name="Kim I."/>
        </authorList>
    </citation>
    <scope>NUCLEOTIDE SEQUENCE [LARGE SCALE GENOMIC DNA]</scope>
    <source>
        <strain evidence="2 3">CJ11</strain>
    </source>
</reference>
<dbReference type="Pfam" id="PF25559">
    <property type="entry name" value="DUF7931"/>
    <property type="match status" value="1"/>
</dbReference>
<proteinExistence type="predicted"/>
<dbReference type="EMBL" id="CP080544">
    <property type="protein sequence ID" value="QYR52118.1"/>
    <property type="molecule type" value="Genomic_DNA"/>
</dbReference>
<evidence type="ECO:0000313" key="3">
    <source>
        <dbReference type="Proteomes" id="UP000824755"/>
    </source>
</evidence>
<accession>A0ABX8WPP4</accession>
<name>A0ABX8WPP4_9GAMM</name>
<dbReference type="RefSeq" id="WP_220378906.1">
    <property type="nucleotide sequence ID" value="NZ_CP080544.1"/>
</dbReference>
<gene>
    <name evidence="2" type="ORF">H8L67_05705</name>
</gene>
<dbReference type="InterPro" id="IPR057691">
    <property type="entry name" value="DUF7931"/>
</dbReference>
<protein>
    <recommendedName>
        <fullName evidence="1">DUF7931 domain-containing protein</fullName>
    </recommendedName>
</protein>
<evidence type="ECO:0000313" key="2">
    <source>
        <dbReference type="EMBL" id="QYR52118.1"/>
    </source>
</evidence>
<sequence>MNHSTQFDRFDNAEIAAGALVGLMARAGRDIAVHTRNLEPAIWEHPAVIAATRAYLTDRAQCNIRILVGEPAALTMGNTHFMALAQRMPSHLQFRQPDPDEAQMEFDAVVSDRNGVMKWDIGTGLHGEYAFDAPARAQSLMLQFNRIWDRARGCSEFRPLGI</sequence>
<evidence type="ECO:0000259" key="1">
    <source>
        <dbReference type="Pfam" id="PF25559"/>
    </source>
</evidence>
<dbReference type="Proteomes" id="UP000824755">
    <property type="component" value="Chromosome"/>
</dbReference>
<organism evidence="2 3">
    <name type="scientific">Lysobacter soyae</name>
    <dbReference type="NCBI Taxonomy" id="2764185"/>
    <lineage>
        <taxon>Bacteria</taxon>
        <taxon>Pseudomonadati</taxon>
        <taxon>Pseudomonadota</taxon>
        <taxon>Gammaproteobacteria</taxon>
        <taxon>Lysobacterales</taxon>
        <taxon>Lysobacteraceae</taxon>
        <taxon>Lysobacter</taxon>
    </lineage>
</organism>
<feature type="domain" description="DUF7931" evidence="1">
    <location>
        <begin position="14"/>
        <end position="160"/>
    </location>
</feature>
<keyword evidence="3" id="KW-1185">Reference proteome</keyword>